<evidence type="ECO:0000256" key="2">
    <source>
        <dbReference type="SAM" id="MobiDB-lite"/>
    </source>
</evidence>
<proteinExistence type="predicted"/>
<dbReference type="EMBL" id="QJKJ01010819">
    <property type="protein sequence ID" value="RDX72640.1"/>
    <property type="molecule type" value="Genomic_DNA"/>
</dbReference>
<feature type="compositionally biased region" description="Polar residues" evidence="2">
    <location>
        <begin position="434"/>
        <end position="444"/>
    </location>
</feature>
<organism evidence="5 6">
    <name type="scientific">Mucuna pruriens</name>
    <name type="common">Velvet bean</name>
    <name type="synonym">Dolichos pruriens</name>
    <dbReference type="NCBI Taxonomy" id="157652"/>
    <lineage>
        <taxon>Eukaryota</taxon>
        <taxon>Viridiplantae</taxon>
        <taxon>Streptophyta</taxon>
        <taxon>Embryophyta</taxon>
        <taxon>Tracheophyta</taxon>
        <taxon>Spermatophyta</taxon>
        <taxon>Magnoliopsida</taxon>
        <taxon>eudicotyledons</taxon>
        <taxon>Gunneridae</taxon>
        <taxon>Pentapetalae</taxon>
        <taxon>rosids</taxon>
        <taxon>fabids</taxon>
        <taxon>Fabales</taxon>
        <taxon>Fabaceae</taxon>
        <taxon>Papilionoideae</taxon>
        <taxon>50 kb inversion clade</taxon>
        <taxon>NPAAA clade</taxon>
        <taxon>indigoferoid/millettioid clade</taxon>
        <taxon>Phaseoleae</taxon>
        <taxon>Mucuna</taxon>
    </lineage>
</organism>
<evidence type="ECO:0000313" key="6">
    <source>
        <dbReference type="Proteomes" id="UP000257109"/>
    </source>
</evidence>
<feature type="domain" description="Disease resistance protein RPS4B/Roq1-like leucine-rich repeats" evidence="4">
    <location>
        <begin position="1"/>
        <end position="142"/>
    </location>
</feature>
<dbReference type="Gene3D" id="3.80.10.10">
    <property type="entry name" value="Ribonuclease Inhibitor"/>
    <property type="match status" value="1"/>
</dbReference>
<dbReference type="OrthoDB" id="1420405at2759"/>
<feature type="transmembrane region" description="Helical" evidence="3">
    <location>
        <begin position="490"/>
        <end position="512"/>
    </location>
</feature>
<dbReference type="Pfam" id="PF23286">
    <property type="entry name" value="LRR_13"/>
    <property type="match status" value="1"/>
</dbReference>
<evidence type="ECO:0000259" key="4">
    <source>
        <dbReference type="Pfam" id="PF23286"/>
    </source>
</evidence>
<dbReference type="SUPFAM" id="SSF52047">
    <property type="entry name" value="RNI-like"/>
    <property type="match status" value="1"/>
</dbReference>
<keyword evidence="3" id="KW-0812">Transmembrane</keyword>
<dbReference type="Proteomes" id="UP000257109">
    <property type="component" value="Unassembled WGS sequence"/>
</dbReference>
<evidence type="ECO:0000256" key="3">
    <source>
        <dbReference type="SAM" id="Phobius"/>
    </source>
</evidence>
<feature type="region of interest" description="Disordered" evidence="2">
    <location>
        <begin position="429"/>
        <end position="484"/>
    </location>
</feature>
<gene>
    <name evidence="5" type="primary">RLM1B</name>
    <name evidence="5" type="ORF">CR513_47840</name>
</gene>
<accession>A0A371F2W5</accession>
<dbReference type="PANTHER" id="PTHR45752:SF187">
    <property type="entry name" value="LEUCINE-RICH REPEAT AND IQ DOMAIN-CONTAINING PROTEIN 4"/>
    <property type="match status" value="1"/>
</dbReference>
<evidence type="ECO:0000256" key="1">
    <source>
        <dbReference type="ARBA" id="ARBA00022821"/>
    </source>
</evidence>
<dbReference type="PANTHER" id="PTHR45752">
    <property type="entry name" value="LEUCINE-RICH REPEAT-CONTAINING"/>
    <property type="match status" value="1"/>
</dbReference>
<sequence length="580" mass="65905">MDTSLEINMLDTAIKELPESVNKLTGLNYLEMSGCMGLQHLPSSLFMLPNFVTLKIGGCRQLRESFRRLERSHSACPKLETLHFDTVDLSDEDIQAIIYNFPNLKDLNVAWSLFVSLPARIKESTKLTSLDLRYCVKLEEIPELPSSVEKVDARHCKSLTSKTSNNLWSQVRKEMKRLEVMMPKREIPEWFDHVKKGGFPVFEARGKFPTVALAFVFEQENGNVKRSLPGMPAHWQAVGMYLFIDGEHRRYHNFVVAENHALLCDLRVLFNLEEWEDVGVGIGNDWKTIQVYCETELTLCSWGVYVYKHETNMEDIHFISQDSSSSLVPSLPTISEEEKVRNQKQSLNLPEMYRALHMQIRTLDELGHFVDESPELLETSQMLLRFLEKASRSIMAPREGEGSSGLNIEDEEDEEVDLLSHFIAKITGDDRGNTQEAGPSSEQQYAEELVQEDSSSACGSGKSPEDVEDTSDVNHNIPQPETHTADPTSLAILPIFKKLLCFFCLFCLFVIFPNLKYLNVSANNFVSLLPQILQSIYLTCFDVSCCMELKVTPESTSSVKKVNARLCNSLTSKTSRMLWL</sequence>
<keyword evidence="3" id="KW-0472">Membrane</keyword>
<reference evidence="5" key="1">
    <citation type="submission" date="2018-05" db="EMBL/GenBank/DDBJ databases">
        <title>Draft genome of Mucuna pruriens seed.</title>
        <authorList>
            <person name="Nnadi N.E."/>
            <person name="Vos R."/>
            <person name="Hasami M.H."/>
            <person name="Devisetty U.K."/>
            <person name="Aguiy J.C."/>
        </authorList>
    </citation>
    <scope>NUCLEOTIDE SEQUENCE [LARGE SCALE GENOMIC DNA]</scope>
    <source>
        <strain evidence="5">JCA_2017</strain>
    </source>
</reference>
<feature type="compositionally biased region" description="Polar residues" evidence="2">
    <location>
        <begin position="473"/>
        <end position="484"/>
    </location>
</feature>
<comment type="caution">
    <text evidence="5">The sequence shown here is derived from an EMBL/GenBank/DDBJ whole genome shotgun (WGS) entry which is preliminary data.</text>
</comment>
<keyword evidence="1" id="KW-0611">Plant defense</keyword>
<dbReference type="InterPro" id="IPR032675">
    <property type="entry name" value="LRR_dom_sf"/>
</dbReference>
<keyword evidence="6" id="KW-1185">Reference proteome</keyword>
<evidence type="ECO:0000313" key="5">
    <source>
        <dbReference type="EMBL" id="RDX72640.1"/>
    </source>
</evidence>
<keyword evidence="3" id="KW-1133">Transmembrane helix</keyword>
<dbReference type="InterPro" id="IPR050715">
    <property type="entry name" value="LRR-SigEffector_domain"/>
</dbReference>
<name>A0A371F2W5_MUCPR</name>
<dbReference type="InterPro" id="IPR058546">
    <property type="entry name" value="RPS4B/Roq1-like_LRR"/>
</dbReference>
<protein>
    <submittedName>
        <fullName evidence="5">Disease resistance protein RML1B</fullName>
    </submittedName>
</protein>
<dbReference type="AlphaFoldDB" id="A0A371F2W5"/>
<feature type="non-terminal residue" evidence="5">
    <location>
        <position position="580"/>
    </location>
</feature>